<evidence type="ECO:0000313" key="1">
    <source>
        <dbReference type="EMBL" id="XDI06135.1"/>
    </source>
</evidence>
<gene>
    <name evidence="1" type="ORF">ABFY20_03290</name>
</gene>
<accession>A0AB39BIA4</accession>
<dbReference type="EMBL" id="CP162511">
    <property type="protein sequence ID" value="XDI06135.1"/>
    <property type="molecule type" value="Genomic_DNA"/>
</dbReference>
<proteinExistence type="predicted"/>
<dbReference type="AlphaFoldDB" id="A0AB39BIA4"/>
<name>A0AB39BIA4_9MICO</name>
<sequence length="126" mass="12823">MSDEIVPVEIIAGEVAEPLGDAELAHEIEAAVLAVPGVLQTYDGRSTMGAVLAGAAAVLRKTDAPQPVMLRRTGDTVSVAVRIAVGGGRLAADTCREVYSVVSALAEARLGASTVVDVSVEVARIA</sequence>
<dbReference type="RefSeq" id="WP_368498524.1">
    <property type="nucleotide sequence ID" value="NZ_CP162511.1"/>
</dbReference>
<reference evidence="1" key="1">
    <citation type="submission" date="2024-05" db="EMBL/GenBank/DDBJ databases">
        <title>Herbiconiux sp. A18JL235.</title>
        <authorList>
            <person name="Zhang G."/>
        </authorList>
    </citation>
    <scope>NUCLEOTIDE SEQUENCE</scope>
    <source>
        <strain evidence="1">A18JL235</strain>
    </source>
</reference>
<organism evidence="1">
    <name type="scientific">Herbiconiux sp. A18JL235</name>
    <dbReference type="NCBI Taxonomy" id="3152363"/>
    <lineage>
        <taxon>Bacteria</taxon>
        <taxon>Bacillati</taxon>
        <taxon>Actinomycetota</taxon>
        <taxon>Actinomycetes</taxon>
        <taxon>Micrococcales</taxon>
        <taxon>Microbacteriaceae</taxon>
        <taxon>Herbiconiux</taxon>
    </lineage>
</organism>
<protein>
    <recommendedName>
        <fullName evidence="2">Asp23/Gls24 family envelope stress response protein</fullName>
    </recommendedName>
</protein>
<evidence type="ECO:0008006" key="2">
    <source>
        <dbReference type="Google" id="ProtNLM"/>
    </source>
</evidence>